<organism evidence="1 2">
    <name type="scientific">Arabis nemorensis</name>
    <dbReference type="NCBI Taxonomy" id="586526"/>
    <lineage>
        <taxon>Eukaryota</taxon>
        <taxon>Viridiplantae</taxon>
        <taxon>Streptophyta</taxon>
        <taxon>Embryophyta</taxon>
        <taxon>Tracheophyta</taxon>
        <taxon>Spermatophyta</taxon>
        <taxon>Magnoliopsida</taxon>
        <taxon>eudicotyledons</taxon>
        <taxon>Gunneridae</taxon>
        <taxon>Pentapetalae</taxon>
        <taxon>rosids</taxon>
        <taxon>malvids</taxon>
        <taxon>Brassicales</taxon>
        <taxon>Brassicaceae</taxon>
        <taxon>Arabideae</taxon>
        <taxon>Arabis</taxon>
    </lineage>
</organism>
<keyword evidence="2" id="KW-1185">Reference proteome</keyword>
<evidence type="ECO:0000313" key="1">
    <source>
        <dbReference type="EMBL" id="VVB10591.1"/>
    </source>
</evidence>
<gene>
    <name evidence="1" type="ORF">ANE_LOCUS21035</name>
</gene>
<dbReference type="PANTHER" id="PTHR31260">
    <property type="entry name" value="CYSTATIN/MONELLIN SUPERFAMILY PROTEIN"/>
    <property type="match status" value="1"/>
</dbReference>
<dbReference type="AlphaFoldDB" id="A0A565CAK2"/>
<dbReference type="Proteomes" id="UP000489600">
    <property type="component" value="Unassembled WGS sequence"/>
</dbReference>
<dbReference type="EMBL" id="CABITT030000007">
    <property type="protein sequence ID" value="VVB10591.1"/>
    <property type="molecule type" value="Genomic_DNA"/>
</dbReference>
<proteinExistence type="predicted"/>
<protein>
    <submittedName>
        <fullName evidence="1">Uncharacterized protein</fullName>
    </submittedName>
</protein>
<dbReference type="PANTHER" id="PTHR31260:SF35">
    <property type="entry name" value="MALECTIN-LIKE DOMAIN-CONTAINING PROTEIN"/>
    <property type="match status" value="1"/>
</dbReference>
<accession>A0A565CAK2</accession>
<reference evidence="1" key="1">
    <citation type="submission" date="2019-07" db="EMBL/GenBank/DDBJ databases">
        <authorList>
            <person name="Dittberner H."/>
        </authorList>
    </citation>
    <scope>NUCLEOTIDE SEQUENCE [LARGE SCALE GENOMIC DNA]</scope>
</reference>
<sequence>MLLGENLDLTGIKRYNRLRNTSSYFCITFDAYDPATREKVGFQVKVYEERIHPLNVTCTIARPKDKFEYDS</sequence>
<comment type="caution">
    <text evidence="1">The sequence shown here is derived from an EMBL/GenBank/DDBJ whole genome shotgun (WGS) entry which is preliminary data.</text>
</comment>
<evidence type="ECO:0000313" key="2">
    <source>
        <dbReference type="Proteomes" id="UP000489600"/>
    </source>
</evidence>
<name>A0A565CAK2_9BRAS</name>
<dbReference type="InterPro" id="IPR006462">
    <property type="entry name" value="MS5"/>
</dbReference>